<dbReference type="VEuPathDB" id="FungiDB:GGTG_11951"/>
<accession>J3PEM0</accession>
<reference evidence="1" key="3">
    <citation type="submission" date="2010-09" db="EMBL/GenBank/DDBJ databases">
        <title>Annotation of Gaeumannomyces graminis var. tritici R3-111a-1.</title>
        <authorList>
            <consortium name="The Broad Institute Genome Sequencing Platform"/>
            <person name="Ma L.-J."/>
            <person name="Dead R."/>
            <person name="Young S.K."/>
            <person name="Zeng Q."/>
            <person name="Gargeya S."/>
            <person name="Fitzgerald M."/>
            <person name="Haas B."/>
            <person name="Abouelleil A."/>
            <person name="Alvarado L."/>
            <person name="Arachchi H.M."/>
            <person name="Berlin A."/>
            <person name="Brown A."/>
            <person name="Chapman S.B."/>
            <person name="Chen Z."/>
            <person name="Dunbar C."/>
            <person name="Freedman E."/>
            <person name="Gearin G."/>
            <person name="Gellesch M."/>
            <person name="Goldberg J."/>
            <person name="Griggs A."/>
            <person name="Gujja S."/>
            <person name="Heiman D."/>
            <person name="Howarth C."/>
            <person name="Larson L."/>
            <person name="Lui A."/>
            <person name="MacDonald P.J.P."/>
            <person name="Mehta T."/>
            <person name="Montmayeur A."/>
            <person name="Murphy C."/>
            <person name="Neiman D."/>
            <person name="Pearson M."/>
            <person name="Priest M."/>
            <person name="Roberts A."/>
            <person name="Saif S."/>
            <person name="Shea T."/>
            <person name="Shenoy N."/>
            <person name="Sisk P."/>
            <person name="Stolte C."/>
            <person name="Sykes S."/>
            <person name="Yandava C."/>
            <person name="Wortman J."/>
            <person name="Nusbaum C."/>
            <person name="Birren B."/>
        </authorList>
    </citation>
    <scope>NUCLEOTIDE SEQUENCE</scope>
    <source>
        <strain evidence="1">R3-111a-1</strain>
    </source>
</reference>
<dbReference type="GeneID" id="20352409"/>
<sequence length="103" mass="11472">MQLRAGSETKAVVDHVACFLGATASRQPARWRDGHRVMNIGGLHAQILGSAGWTKKADLDLNRPIGWSRVFYDQGFTAKLKLVWWLTVSGLDRRGRSAKGLPW</sequence>
<dbReference type="RefSeq" id="XP_009228106.1">
    <property type="nucleotide sequence ID" value="XM_009229842.1"/>
</dbReference>
<dbReference type="EnsemblFungi" id="EJT70928">
    <property type="protein sequence ID" value="EJT70928"/>
    <property type="gene ID" value="GGTG_11951"/>
</dbReference>
<evidence type="ECO:0000313" key="1">
    <source>
        <dbReference type="EMBL" id="EJT70928.1"/>
    </source>
</evidence>
<reference evidence="2" key="5">
    <citation type="submission" date="2018-04" db="UniProtKB">
        <authorList>
            <consortium name="EnsemblFungi"/>
        </authorList>
    </citation>
    <scope>IDENTIFICATION</scope>
    <source>
        <strain evidence="2">R3-111a-1</strain>
    </source>
</reference>
<gene>
    <name evidence="2" type="primary">20352409</name>
    <name evidence="1" type="ORF">GGTG_11951</name>
</gene>
<evidence type="ECO:0000313" key="2">
    <source>
        <dbReference type="EnsemblFungi" id="EJT70928"/>
    </source>
</evidence>
<dbReference type="HOGENOM" id="CLU_2263955_0_0_1"/>
<proteinExistence type="predicted"/>
<organism evidence="1">
    <name type="scientific">Gaeumannomyces tritici (strain R3-111a-1)</name>
    <name type="common">Wheat and barley take-all root rot fungus</name>
    <name type="synonym">Gaeumannomyces graminis var. tritici</name>
    <dbReference type="NCBI Taxonomy" id="644352"/>
    <lineage>
        <taxon>Eukaryota</taxon>
        <taxon>Fungi</taxon>
        <taxon>Dikarya</taxon>
        <taxon>Ascomycota</taxon>
        <taxon>Pezizomycotina</taxon>
        <taxon>Sordariomycetes</taxon>
        <taxon>Sordariomycetidae</taxon>
        <taxon>Magnaporthales</taxon>
        <taxon>Magnaporthaceae</taxon>
        <taxon>Gaeumannomyces</taxon>
    </lineage>
</organism>
<dbReference type="EMBL" id="GL385401">
    <property type="protein sequence ID" value="EJT70928.1"/>
    <property type="molecule type" value="Genomic_DNA"/>
</dbReference>
<dbReference type="Proteomes" id="UP000006039">
    <property type="component" value="Unassembled WGS sequence"/>
</dbReference>
<reference evidence="2" key="4">
    <citation type="journal article" date="2015" name="G3 (Bethesda)">
        <title>Genome sequences of three phytopathogenic species of the Magnaporthaceae family of fungi.</title>
        <authorList>
            <person name="Okagaki L.H."/>
            <person name="Nunes C.C."/>
            <person name="Sailsbery J."/>
            <person name="Clay B."/>
            <person name="Brown D."/>
            <person name="John T."/>
            <person name="Oh Y."/>
            <person name="Young N."/>
            <person name="Fitzgerald M."/>
            <person name="Haas B.J."/>
            <person name="Zeng Q."/>
            <person name="Young S."/>
            <person name="Adiconis X."/>
            <person name="Fan L."/>
            <person name="Levin J.Z."/>
            <person name="Mitchell T.K."/>
            <person name="Okubara P.A."/>
            <person name="Farman M.L."/>
            <person name="Kohn L.M."/>
            <person name="Birren B."/>
            <person name="Ma L.-J."/>
            <person name="Dean R.A."/>
        </authorList>
    </citation>
    <scope>NUCLEOTIDE SEQUENCE</scope>
    <source>
        <strain evidence="2">R3-111a-1</strain>
    </source>
</reference>
<dbReference type="AlphaFoldDB" id="J3PEM0"/>
<evidence type="ECO:0000313" key="3">
    <source>
        <dbReference type="Proteomes" id="UP000006039"/>
    </source>
</evidence>
<name>J3PEM0_GAET3</name>
<reference evidence="3" key="1">
    <citation type="submission" date="2010-07" db="EMBL/GenBank/DDBJ databases">
        <title>The genome sequence of Gaeumannomyces graminis var. tritici strain R3-111a-1.</title>
        <authorList>
            <consortium name="The Broad Institute Genome Sequencing Platform"/>
            <person name="Ma L.-J."/>
            <person name="Dead R."/>
            <person name="Young S."/>
            <person name="Zeng Q."/>
            <person name="Koehrsen M."/>
            <person name="Alvarado L."/>
            <person name="Berlin A."/>
            <person name="Chapman S.B."/>
            <person name="Chen Z."/>
            <person name="Freedman E."/>
            <person name="Gellesch M."/>
            <person name="Goldberg J."/>
            <person name="Griggs A."/>
            <person name="Gujja S."/>
            <person name="Heilman E.R."/>
            <person name="Heiman D."/>
            <person name="Hepburn T."/>
            <person name="Howarth C."/>
            <person name="Jen D."/>
            <person name="Larson L."/>
            <person name="Mehta T."/>
            <person name="Neiman D."/>
            <person name="Pearson M."/>
            <person name="Roberts A."/>
            <person name="Saif S."/>
            <person name="Shea T."/>
            <person name="Shenoy N."/>
            <person name="Sisk P."/>
            <person name="Stolte C."/>
            <person name="Sykes S."/>
            <person name="Walk T."/>
            <person name="White J."/>
            <person name="Yandava C."/>
            <person name="Haas B."/>
            <person name="Nusbaum C."/>
            <person name="Birren B."/>
        </authorList>
    </citation>
    <scope>NUCLEOTIDE SEQUENCE [LARGE SCALE GENOMIC DNA]</scope>
    <source>
        <strain evidence="3">R3-111a-1</strain>
    </source>
</reference>
<reference evidence="1" key="2">
    <citation type="submission" date="2010-07" db="EMBL/GenBank/DDBJ databases">
        <authorList>
            <consortium name="The Broad Institute Genome Sequencing Platform"/>
            <consortium name="Broad Institute Genome Sequencing Center for Infectious Disease"/>
            <person name="Ma L.-J."/>
            <person name="Dead R."/>
            <person name="Young S."/>
            <person name="Zeng Q."/>
            <person name="Koehrsen M."/>
            <person name="Alvarado L."/>
            <person name="Berlin A."/>
            <person name="Chapman S.B."/>
            <person name="Chen Z."/>
            <person name="Freedman E."/>
            <person name="Gellesch M."/>
            <person name="Goldberg J."/>
            <person name="Griggs A."/>
            <person name="Gujja S."/>
            <person name="Heilman E.R."/>
            <person name="Heiman D."/>
            <person name="Hepburn T."/>
            <person name="Howarth C."/>
            <person name="Jen D."/>
            <person name="Larson L."/>
            <person name="Mehta T."/>
            <person name="Neiman D."/>
            <person name="Pearson M."/>
            <person name="Roberts A."/>
            <person name="Saif S."/>
            <person name="Shea T."/>
            <person name="Shenoy N."/>
            <person name="Sisk P."/>
            <person name="Stolte C."/>
            <person name="Sykes S."/>
            <person name="Walk T."/>
            <person name="White J."/>
            <person name="Yandava C."/>
            <person name="Haas B."/>
            <person name="Nusbaum C."/>
            <person name="Birren B."/>
        </authorList>
    </citation>
    <scope>NUCLEOTIDE SEQUENCE</scope>
    <source>
        <strain evidence="1">R3-111a-1</strain>
    </source>
</reference>
<protein>
    <submittedName>
        <fullName evidence="1 2">Uncharacterized protein</fullName>
    </submittedName>
</protein>
<keyword evidence="3" id="KW-1185">Reference proteome</keyword>